<dbReference type="AlphaFoldDB" id="A0A5C5YS09"/>
<keyword evidence="2" id="KW-0812">Transmembrane</keyword>
<dbReference type="EMBL" id="SJPO01000003">
    <property type="protein sequence ID" value="TWT77613.1"/>
    <property type="molecule type" value="Genomic_DNA"/>
</dbReference>
<evidence type="ECO:0000313" key="7">
    <source>
        <dbReference type="EMBL" id="TWT77613.1"/>
    </source>
</evidence>
<keyword evidence="3" id="KW-1133">Transmembrane helix</keyword>
<name>A0A5C5YS09_9BACT</name>
<protein>
    <recommendedName>
        <fullName evidence="6">Putative zinc-finger domain-containing protein</fullName>
    </recommendedName>
</protein>
<proteinExistence type="predicted"/>
<dbReference type="PANTHER" id="PTHR37461">
    <property type="entry name" value="ANTI-SIGMA-K FACTOR RSKA"/>
    <property type="match status" value="1"/>
</dbReference>
<feature type="compositionally biased region" description="Basic and acidic residues" evidence="5">
    <location>
        <begin position="91"/>
        <end position="100"/>
    </location>
</feature>
<keyword evidence="4" id="KW-0472">Membrane</keyword>
<evidence type="ECO:0000313" key="8">
    <source>
        <dbReference type="Proteomes" id="UP000318478"/>
    </source>
</evidence>
<feature type="region of interest" description="Disordered" evidence="5">
    <location>
        <begin position="143"/>
        <end position="260"/>
    </location>
</feature>
<evidence type="ECO:0000256" key="1">
    <source>
        <dbReference type="ARBA" id="ARBA00004167"/>
    </source>
</evidence>
<accession>A0A5C5YS09</accession>
<feature type="compositionally biased region" description="Low complexity" evidence="5">
    <location>
        <begin position="185"/>
        <end position="198"/>
    </location>
</feature>
<evidence type="ECO:0000259" key="6">
    <source>
        <dbReference type="Pfam" id="PF13490"/>
    </source>
</evidence>
<keyword evidence="8" id="KW-1185">Reference proteome</keyword>
<dbReference type="RefSeq" id="WP_146585282.1">
    <property type="nucleotide sequence ID" value="NZ_SJPO01000003.1"/>
</dbReference>
<dbReference type="OrthoDB" id="284348at2"/>
<organism evidence="7 8">
    <name type="scientific">Posidoniimonas polymericola</name>
    <dbReference type="NCBI Taxonomy" id="2528002"/>
    <lineage>
        <taxon>Bacteria</taxon>
        <taxon>Pseudomonadati</taxon>
        <taxon>Planctomycetota</taxon>
        <taxon>Planctomycetia</taxon>
        <taxon>Pirellulales</taxon>
        <taxon>Lacipirellulaceae</taxon>
        <taxon>Posidoniimonas</taxon>
    </lineage>
</organism>
<sequence>MMPPGDNPTAAPSSQEDWDELLSAYLDDELPPEERAAVDEHLAGNADARRLLAELRALTETLHQVPHEAVPRSMTDAVLQAAEQRMLSIDPARDQQHGDARGGPSGRSSLPIGRSRRGWFWAVAAIAAAIVLMVSQREDPAPTLAKSDAEAAPERREPAEMHATDEVADGPAEADRGHYASSAEPVPADAFPDAQPAPTSESAVGDLALNSNFDGARTDDAQPATGPPGTPMPSSAATRSTPTPGPPARGAETSGLAGEFGGGRGGYGGVIGEAAAGVADNPLVVRFDLRPEAFANRFMDTVLTNNGIAVEPTPVSLGRRAAETETEGATIDRPPRGRLQARDIMLVDAPSPQIIEVVSQLNRDYVNVFGIQIEQAPAKQQAKTYNFLQEEVARQQQVADRLGPLSRANVGPQQAANTPAMQQQIARRDFEPATAKPLAKKSRVQEREPRGVAIRIEPEEKLAVDTTDLFAQINRYAVEKLSGVNREAGRGSAIPDTVPVVFFMQPSANPVGAEPAAPRQ</sequence>
<reference evidence="7 8" key="1">
    <citation type="submission" date="2019-02" db="EMBL/GenBank/DDBJ databases">
        <title>Deep-cultivation of Planctomycetes and their phenomic and genomic characterization uncovers novel biology.</title>
        <authorList>
            <person name="Wiegand S."/>
            <person name="Jogler M."/>
            <person name="Boedeker C."/>
            <person name="Pinto D."/>
            <person name="Vollmers J."/>
            <person name="Rivas-Marin E."/>
            <person name="Kohn T."/>
            <person name="Peeters S.H."/>
            <person name="Heuer A."/>
            <person name="Rast P."/>
            <person name="Oberbeckmann S."/>
            <person name="Bunk B."/>
            <person name="Jeske O."/>
            <person name="Meyerdierks A."/>
            <person name="Storesund J.E."/>
            <person name="Kallscheuer N."/>
            <person name="Luecker S."/>
            <person name="Lage O.M."/>
            <person name="Pohl T."/>
            <person name="Merkel B.J."/>
            <person name="Hornburger P."/>
            <person name="Mueller R.-W."/>
            <person name="Bruemmer F."/>
            <person name="Labrenz M."/>
            <person name="Spormann A.M."/>
            <person name="Op Den Camp H."/>
            <person name="Overmann J."/>
            <person name="Amann R."/>
            <person name="Jetten M.S.M."/>
            <person name="Mascher T."/>
            <person name="Medema M.H."/>
            <person name="Devos D.P."/>
            <person name="Kaster A.-K."/>
            <person name="Ovreas L."/>
            <person name="Rohde M."/>
            <person name="Galperin M.Y."/>
            <person name="Jogler C."/>
        </authorList>
    </citation>
    <scope>NUCLEOTIDE SEQUENCE [LARGE SCALE GENOMIC DNA]</scope>
    <source>
        <strain evidence="7 8">Pla123a</strain>
    </source>
</reference>
<feature type="region of interest" description="Disordered" evidence="5">
    <location>
        <begin position="91"/>
        <end position="110"/>
    </location>
</feature>
<evidence type="ECO:0000256" key="4">
    <source>
        <dbReference type="ARBA" id="ARBA00023136"/>
    </source>
</evidence>
<comment type="caution">
    <text evidence="7">The sequence shown here is derived from an EMBL/GenBank/DDBJ whole genome shotgun (WGS) entry which is preliminary data.</text>
</comment>
<dbReference type="InterPro" id="IPR027383">
    <property type="entry name" value="Znf_put"/>
</dbReference>
<dbReference type="Pfam" id="PF13490">
    <property type="entry name" value="zf-HC2"/>
    <property type="match status" value="1"/>
</dbReference>
<gene>
    <name evidence="7" type="ORF">Pla123a_14090</name>
</gene>
<dbReference type="InterPro" id="IPR051474">
    <property type="entry name" value="Anti-sigma-K/W_factor"/>
</dbReference>
<feature type="domain" description="Putative zinc-finger" evidence="6">
    <location>
        <begin position="16"/>
        <end position="44"/>
    </location>
</feature>
<dbReference type="GO" id="GO:0016020">
    <property type="term" value="C:membrane"/>
    <property type="evidence" value="ECO:0007669"/>
    <property type="project" value="UniProtKB-SubCell"/>
</dbReference>
<dbReference type="Proteomes" id="UP000318478">
    <property type="component" value="Unassembled WGS sequence"/>
</dbReference>
<dbReference type="PANTHER" id="PTHR37461:SF1">
    <property type="entry name" value="ANTI-SIGMA-K FACTOR RSKA"/>
    <property type="match status" value="1"/>
</dbReference>
<feature type="compositionally biased region" description="Basic and acidic residues" evidence="5">
    <location>
        <begin position="147"/>
        <end position="165"/>
    </location>
</feature>
<dbReference type="InterPro" id="IPR041916">
    <property type="entry name" value="Anti_sigma_zinc_sf"/>
</dbReference>
<evidence type="ECO:0000256" key="3">
    <source>
        <dbReference type="ARBA" id="ARBA00022989"/>
    </source>
</evidence>
<dbReference type="Gene3D" id="1.10.10.1320">
    <property type="entry name" value="Anti-sigma factor, zinc-finger domain"/>
    <property type="match status" value="1"/>
</dbReference>
<dbReference type="GO" id="GO:0016989">
    <property type="term" value="F:sigma factor antagonist activity"/>
    <property type="evidence" value="ECO:0007669"/>
    <property type="project" value="TreeGrafter"/>
</dbReference>
<comment type="subcellular location">
    <subcellularLocation>
        <location evidence="1">Membrane</location>
        <topology evidence="1">Single-pass membrane protein</topology>
    </subcellularLocation>
</comment>
<evidence type="ECO:0000256" key="5">
    <source>
        <dbReference type="SAM" id="MobiDB-lite"/>
    </source>
</evidence>
<feature type="compositionally biased region" description="Polar residues" evidence="5">
    <location>
        <begin position="232"/>
        <end position="242"/>
    </location>
</feature>
<dbReference type="GO" id="GO:0006417">
    <property type="term" value="P:regulation of translation"/>
    <property type="evidence" value="ECO:0007669"/>
    <property type="project" value="TreeGrafter"/>
</dbReference>
<evidence type="ECO:0000256" key="2">
    <source>
        <dbReference type="ARBA" id="ARBA00022692"/>
    </source>
</evidence>